<name>Q1AW01_RUBXD</name>
<dbReference type="PhylomeDB" id="Q1AW01"/>
<dbReference type="EMBL" id="CP000386">
    <property type="protein sequence ID" value="ABG04427.1"/>
    <property type="molecule type" value="Genomic_DNA"/>
</dbReference>
<dbReference type="PANTHER" id="PTHR32432:SF3">
    <property type="entry name" value="ETHANOLAMINE UTILIZATION PROTEIN EUTJ"/>
    <property type="match status" value="1"/>
</dbReference>
<dbReference type="Proteomes" id="UP000006637">
    <property type="component" value="Chromosome"/>
</dbReference>
<protein>
    <submittedName>
        <fullName evidence="1">Type IV pilus assembly protein PilM</fullName>
    </submittedName>
</protein>
<sequence length="379" mass="40428">MLGRVAALGRLLPQPIGMDIDRSAIKAVQLSGSPGGYVLEHVGYRRLPEGVISGGEVSDPELLAAELRSFRETHAFRGRSVLLGVANEQVVVRFVSFPRMEPGELAGALAFQAQDYIPVPLEEAVLDHAVLGPSPENPGEDRVLLVAARKEMVRRLTAAVRSGGFRPVGVDVKALCLLRSALPATFFEDEGDVVLLDVGGELSNLLVAGGGRPALVRFLPLGVRDFVRRVSEVADLPEDQAERLVFEPGVGLGGVPEAPSLPAPEQQETEELPDPALVYDVRRGLEEAVRLLAEEVQRSAEYHQAQPGSREVSLVILSGEAGLIPGLASHLSELLGLPVEPARPLAGVLRNRSNVSDEQLRAMEPVLAVALGLAMEEGP</sequence>
<dbReference type="OrthoDB" id="1926201at2"/>
<organism evidence="1 2">
    <name type="scientific">Rubrobacter xylanophilus (strain DSM 9941 / JCM 11954 / NBRC 16129 / PRD-1)</name>
    <dbReference type="NCBI Taxonomy" id="266117"/>
    <lineage>
        <taxon>Bacteria</taxon>
        <taxon>Bacillati</taxon>
        <taxon>Actinomycetota</taxon>
        <taxon>Rubrobacteria</taxon>
        <taxon>Rubrobacterales</taxon>
        <taxon>Rubrobacteraceae</taxon>
        <taxon>Rubrobacter</taxon>
    </lineage>
</organism>
<dbReference type="PIRSF" id="PIRSF019169">
    <property type="entry name" value="PilM"/>
    <property type="match status" value="1"/>
</dbReference>
<dbReference type="NCBIfam" id="TIGR01175">
    <property type="entry name" value="pilM"/>
    <property type="match status" value="1"/>
</dbReference>
<gene>
    <name evidence="1" type="ordered locus">Rxyl_1465</name>
</gene>
<keyword evidence="2" id="KW-1185">Reference proteome</keyword>
<dbReference type="Gene3D" id="3.30.420.40">
    <property type="match status" value="2"/>
</dbReference>
<dbReference type="SUPFAM" id="SSF53067">
    <property type="entry name" value="Actin-like ATPase domain"/>
    <property type="match status" value="2"/>
</dbReference>
<dbReference type="CDD" id="cd24049">
    <property type="entry name" value="ASKHA_NBD_PilM"/>
    <property type="match status" value="1"/>
</dbReference>
<dbReference type="AlphaFoldDB" id="Q1AW01"/>
<evidence type="ECO:0000313" key="2">
    <source>
        <dbReference type="Proteomes" id="UP000006637"/>
    </source>
</evidence>
<dbReference type="InterPro" id="IPR043129">
    <property type="entry name" value="ATPase_NBD"/>
</dbReference>
<dbReference type="PANTHER" id="PTHR32432">
    <property type="entry name" value="CELL DIVISION PROTEIN FTSA-RELATED"/>
    <property type="match status" value="1"/>
</dbReference>
<dbReference type="Pfam" id="PF11104">
    <property type="entry name" value="PilM_2"/>
    <property type="match status" value="2"/>
</dbReference>
<proteinExistence type="predicted"/>
<dbReference type="RefSeq" id="WP_011564444.1">
    <property type="nucleotide sequence ID" value="NC_008148.1"/>
</dbReference>
<accession>Q1AW01</accession>
<dbReference type="KEGG" id="rxy:Rxyl_1465"/>
<dbReference type="InterPro" id="IPR050696">
    <property type="entry name" value="FtsA/MreB"/>
</dbReference>
<dbReference type="eggNOG" id="COG4972">
    <property type="taxonomic scope" value="Bacteria"/>
</dbReference>
<dbReference type="STRING" id="266117.Rxyl_1465"/>
<reference evidence="1 2" key="1">
    <citation type="submission" date="2006-06" db="EMBL/GenBank/DDBJ databases">
        <title>Complete sequence of Rubrobacter xylanophilus DSM 9941.</title>
        <authorList>
            <consortium name="US DOE Joint Genome Institute"/>
            <person name="Copeland A."/>
            <person name="Lucas S."/>
            <person name="Lapidus A."/>
            <person name="Barry K."/>
            <person name="Detter J.C."/>
            <person name="Glavina del Rio T."/>
            <person name="Hammon N."/>
            <person name="Israni S."/>
            <person name="Dalin E."/>
            <person name="Tice H."/>
            <person name="Pitluck S."/>
            <person name="Munk A.C."/>
            <person name="Brettin T."/>
            <person name="Bruce D."/>
            <person name="Han C."/>
            <person name="Tapia R."/>
            <person name="Gilna P."/>
            <person name="Schmutz J."/>
            <person name="Larimer F."/>
            <person name="Land M."/>
            <person name="Hauser L."/>
            <person name="Kyrpides N."/>
            <person name="Lykidis A."/>
            <person name="da Costa M.S."/>
            <person name="Rainey F.A."/>
            <person name="Empadinhas N."/>
            <person name="Jolivet E."/>
            <person name="Battista J.R."/>
            <person name="Richardson P."/>
        </authorList>
    </citation>
    <scope>NUCLEOTIDE SEQUENCE [LARGE SCALE GENOMIC DNA]</scope>
    <source>
        <strain evidence="2">DSM 9941 / NBRC 16129 / PRD-1</strain>
    </source>
</reference>
<dbReference type="InterPro" id="IPR005883">
    <property type="entry name" value="PilM"/>
</dbReference>
<dbReference type="Gene3D" id="3.30.1490.300">
    <property type="match status" value="1"/>
</dbReference>
<evidence type="ECO:0000313" key="1">
    <source>
        <dbReference type="EMBL" id="ABG04427.1"/>
    </source>
</evidence>
<dbReference type="HOGENOM" id="CLU_050686_0_0_11"/>